<proteinExistence type="predicted"/>
<gene>
    <name evidence="2" type="ORF">ACFPU1_07605</name>
</gene>
<comment type="caution">
    <text evidence="2">The sequence shown here is derived from an EMBL/GenBank/DDBJ whole genome shotgun (WGS) entry which is preliminary data.</text>
</comment>
<organism evidence="2 3">
    <name type="scientific">Thalassorhabdus alkalitolerans</name>
    <dbReference type="NCBI Taxonomy" id="2282697"/>
    <lineage>
        <taxon>Bacteria</taxon>
        <taxon>Bacillati</taxon>
        <taxon>Bacillota</taxon>
        <taxon>Bacilli</taxon>
        <taxon>Bacillales</taxon>
        <taxon>Bacillaceae</taxon>
        <taxon>Thalassorhabdus</taxon>
    </lineage>
</organism>
<dbReference type="EMBL" id="JBHSOZ010000003">
    <property type="protein sequence ID" value="MFC5712643.1"/>
    <property type="molecule type" value="Genomic_DNA"/>
</dbReference>
<name>A0ABW0YNC4_9BACI</name>
<dbReference type="RefSeq" id="WP_054635044.1">
    <property type="nucleotide sequence ID" value="NZ_JBHSOZ010000003.1"/>
</dbReference>
<keyword evidence="3" id="KW-1185">Reference proteome</keyword>
<sequence>MTNRSDHVAGAAITSVSYDEKTYTLYVKFDNNVTHIFHDIPSHIYVALSSQTVDDREQYYEEKLKGQFRSQIIDPNS</sequence>
<evidence type="ECO:0000259" key="1">
    <source>
        <dbReference type="Pfam" id="PF13619"/>
    </source>
</evidence>
<dbReference type="InterPro" id="IPR025309">
    <property type="entry name" value="KTSC_dom"/>
</dbReference>
<evidence type="ECO:0000313" key="3">
    <source>
        <dbReference type="Proteomes" id="UP001596142"/>
    </source>
</evidence>
<feature type="domain" description="KTSC" evidence="1">
    <location>
        <begin position="12"/>
        <end position="68"/>
    </location>
</feature>
<dbReference type="Proteomes" id="UP001596142">
    <property type="component" value="Unassembled WGS sequence"/>
</dbReference>
<evidence type="ECO:0000313" key="2">
    <source>
        <dbReference type="EMBL" id="MFC5712643.1"/>
    </source>
</evidence>
<protein>
    <submittedName>
        <fullName evidence="2">KTSC domain-containing protein</fullName>
    </submittedName>
</protein>
<reference evidence="3" key="1">
    <citation type="journal article" date="2019" name="Int. J. Syst. Evol. Microbiol.">
        <title>The Global Catalogue of Microorganisms (GCM) 10K type strain sequencing project: providing services to taxonomists for standard genome sequencing and annotation.</title>
        <authorList>
            <consortium name="The Broad Institute Genomics Platform"/>
            <consortium name="The Broad Institute Genome Sequencing Center for Infectious Disease"/>
            <person name="Wu L."/>
            <person name="Ma J."/>
        </authorList>
    </citation>
    <scope>NUCLEOTIDE SEQUENCE [LARGE SCALE GENOMIC DNA]</scope>
    <source>
        <strain evidence="3">CECT 7184</strain>
    </source>
</reference>
<dbReference type="Pfam" id="PF13619">
    <property type="entry name" value="KTSC"/>
    <property type="match status" value="1"/>
</dbReference>
<accession>A0ABW0YNC4</accession>